<dbReference type="EMBL" id="AGNK02003424">
    <property type="status" value="NOT_ANNOTATED_CDS"/>
    <property type="molecule type" value="Genomic_DNA"/>
</dbReference>
<dbReference type="HOGENOM" id="CLU_3385647_0_0_1"/>
<dbReference type="AlphaFoldDB" id="K3XUD3"/>
<keyword evidence="1" id="KW-0732">Signal</keyword>
<dbReference type="EnsemblPlants" id="KQL08205">
    <property type="protein sequence ID" value="KQL08205"/>
    <property type="gene ID" value="SETIT_005540mg"/>
</dbReference>
<name>K3XUD3_SETIT</name>
<feature type="chain" id="PRO_5010126058" evidence="1">
    <location>
        <begin position="19"/>
        <end position="33"/>
    </location>
</feature>
<reference evidence="3" key="1">
    <citation type="journal article" date="2012" name="Nat. Biotechnol.">
        <title>Reference genome sequence of the model plant Setaria.</title>
        <authorList>
            <person name="Bennetzen J.L."/>
            <person name="Schmutz J."/>
            <person name="Wang H."/>
            <person name="Percifield R."/>
            <person name="Hawkins J."/>
            <person name="Pontaroli A.C."/>
            <person name="Estep M."/>
            <person name="Feng L."/>
            <person name="Vaughn J.N."/>
            <person name="Grimwood J."/>
            <person name="Jenkins J."/>
            <person name="Barry K."/>
            <person name="Lindquist E."/>
            <person name="Hellsten U."/>
            <person name="Deshpande S."/>
            <person name="Wang X."/>
            <person name="Wu X."/>
            <person name="Mitros T."/>
            <person name="Triplett J."/>
            <person name="Yang X."/>
            <person name="Ye C.Y."/>
            <person name="Mauro-Herrera M."/>
            <person name="Wang L."/>
            <person name="Li P."/>
            <person name="Sharma M."/>
            <person name="Sharma R."/>
            <person name="Ronald P.C."/>
            <person name="Panaud O."/>
            <person name="Kellogg E.A."/>
            <person name="Brutnell T.P."/>
            <person name="Doust A.N."/>
            <person name="Tuskan G.A."/>
            <person name="Rokhsar D."/>
            <person name="Devos K.M."/>
        </authorList>
    </citation>
    <scope>NUCLEOTIDE SEQUENCE [LARGE SCALE GENOMIC DNA]</scope>
    <source>
        <strain evidence="3">cv. Yugu1</strain>
    </source>
</reference>
<dbReference type="InParanoid" id="K3XUD3"/>
<evidence type="ECO:0000256" key="1">
    <source>
        <dbReference type="SAM" id="SignalP"/>
    </source>
</evidence>
<feature type="signal peptide" evidence="1">
    <location>
        <begin position="1"/>
        <end position="18"/>
    </location>
</feature>
<evidence type="ECO:0000313" key="3">
    <source>
        <dbReference type="Proteomes" id="UP000004995"/>
    </source>
</evidence>
<evidence type="ECO:0000313" key="2">
    <source>
        <dbReference type="EnsemblPlants" id="KQL08205"/>
    </source>
</evidence>
<accession>K3XUD3</accession>
<dbReference type="Proteomes" id="UP000004995">
    <property type="component" value="Unassembled WGS sequence"/>
</dbReference>
<keyword evidence="3" id="KW-1185">Reference proteome</keyword>
<organism evidence="2 3">
    <name type="scientific">Setaria italica</name>
    <name type="common">Foxtail millet</name>
    <name type="synonym">Panicum italicum</name>
    <dbReference type="NCBI Taxonomy" id="4555"/>
    <lineage>
        <taxon>Eukaryota</taxon>
        <taxon>Viridiplantae</taxon>
        <taxon>Streptophyta</taxon>
        <taxon>Embryophyta</taxon>
        <taxon>Tracheophyta</taxon>
        <taxon>Spermatophyta</taxon>
        <taxon>Magnoliopsida</taxon>
        <taxon>Liliopsida</taxon>
        <taxon>Poales</taxon>
        <taxon>Poaceae</taxon>
        <taxon>PACMAD clade</taxon>
        <taxon>Panicoideae</taxon>
        <taxon>Panicodae</taxon>
        <taxon>Paniceae</taxon>
        <taxon>Cenchrinae</taxon>
        <taxon>Setaria</taxon>
    </lineage>
</organism>
<protein>
    <submittedName>
        <fullName evidence="2">Uncharacterized protein</fullName>
    </submittedName>
</protein>
<dbReference type="Gramene" id="KQL08205">
    <property type="protein sequence ID" value="KQL08205"/>
    <property type="gene ID" value="SETIT_005540mg"/>
</dbReference>
<sequence>MVCFLLQFLLLIIHHTFNQIIVHAYVHVYNFLS</sequence>
<proteinExistence type="predicted"/>
<reference evidence="2" key="2">
    <citation type="submission" date="2018-08" db="UniProtKB">
        <authorList>
            <consortium name="EnsemblPlants"/>
        </authorList>
    </citation>
    <scope>IDENTIFICATION</scope>
    <source>
        <strain evidence="2">Yugu1</strain>
    </source>
</reference>